<dbReference type="InterPro" id="IPR017568">
    <property type="entry name" value="3-oxoacyl-ACP_synth-2"/>
</dbReference>
<comment type="catalytic activity">
    <reaction evidence="13 14">
        <text>a fatty acyl-[ACP] + malonyl-[ACP] + H(+) = a 3-oxoacyl-[ACP] + holo-[ACP] + CO2</text>
        <dbReference type="Rhea" id="RHEA:22836"/>
        <dbReference type="Rhea" id="RHEA-COMP:9623"/>
        <dbReference type="Rhea" id="RHEA-COMP:9685"/>
        <dbReference type="Rhea" id="RHEA-COMP:9916"/>
        <dbReference type="Rhea" id="RHEA-COMP:14125"/>
        <dbReference type="ChEBI" id="CHEBI:15378"/>
        <dbReference type="ChEBI" id="CHEBI:16526"/>
        <dbReference type="ChEBI" id="CHEBI:64479"/>
        <dbReference type="ChEBI" id="CHEBI:78449"/>
        <dbReference type="ChEBI" id="CHEBI:78776"/>
        <dbReference type="ChEBI" id="CHEBI:138651"/>
    </reaction>
</comment>
<name>A0A917JI91_9PSEU</name>
<dbReference type="CDD" id="cd00834">
    <property type="entry name" value="KAS_I_II"/>
    <property type="match status" value="1"/>
</dbReference>
<dbReference type="InterPro" id="IPR014031">
    <property type="entry name" value="Ketoacyl_synth_C"/>
</dbReference>
<dbReference type="PANTHER" id="PTHR11712">
    <property type="entry name" value="POLYKETIDE SYNTHASE-RELATED"/>
    <property type="match status" value="1"/>
</dbReference>
<evidence type="ECO:0000313" key="20">
    <source>
        <dbReference type="Proteomes" id="UP000597989"/>
    </source>
</evidence>
<dbReference type="PIRSF" id="PIRSF000447">
    <property type="entry name" value="KAS_II"/>
    <property type="match status" value="1"/>
</dbReference>
<dbReference type="AlphaFoldDB" id="A0A917JI91"/>
<evidence type="ECO:0000256" key="7">
    <source>
        <dbReference type="ARBA" id="ARBA00022832"/>
    </source>
</evidence>
<dbReference type="GO" id="GO:0030497">
    <property type="term" value="P:fatty acid elongation"/>
    <property type="evidence" value="ECO:0007669"/>
    <property type="project" value="UniProtKB-ARBA"/>
</dbReference>
<dbReference type="EMBL" id="BAAAHC010000005">
    <property type="protein sequence ID" value="GAA0512666.1"/>
    <property type="molecule type" value="Genomic_DNA"/>
</dbReference>
<dbReference type="Proteomes" id="UP001500220">
    <property type="component" value="Unassembled WGS sequence"/>
</dbReference>
<evidence type="ECO:0000256" key="15">
    <source>
        <dbReference type="PIRSR" id="PIRSR000447-1"/>
    </source>
</evidence>
<dbReference type="RefSeq" id="WP_188984582.1">
    <property type="nucleotide sequence ID" value="NZ_BAAAHC010000005.1"/>
</dbReference>
<dbReference type="PROSITE" id="PS00606">
    <property type="entry name" value="KS3_1"/>
    <property type="match status" value="1"/>
</dbReference>
<keyword evidence="6 14" id="KW-0808">Transferase</keyword>
<evidence type="ECO:0000256" key="13">
    <source>
        <dbReference type="ARBA" id="ARBA00047659"/>
    </source>
</evidence>
<reference evidence="18 21" key="2">
    <citation type="journal article" date="2019" name="Int. J. Syst. Evol. Microbiol.">
        <title>The Global Catalogue of Microorganisms (GCM) 10K type strain sequencing project: providing services to taxonomists for standard genome sequencing and annotation.</title>
        <authorList>
            <consortium name="The Broad Institute Genomics Platform"/>
            <consortium name="The Broad Institute Genome Sequencing Center for Infectious Disease"/>
            <person name="Wu L."/>
            <person name="Ma J."/>
        </authorList>
    </citation>
    <scope>NUCLEOTIDE SEQUENCE [LARGE SCALE GENOMIC DNA]</scope>
    <source>
        <strain evidence="18 21">JCM 10664</strain>
    </source>
</reference>
<evidence type="ECO:0000256" key="3">
    <source>
        <dbReference type="ARBA" id="ARBA00012356"/>
    </source>
</evidence>
<dbReference type="InterPro" id="IPR000794">
    <property type="entry name" value="Beta-ketoacyl_synthase"/>
</dbReference>
<protein>
    <recommendedName>
        <fullName evidence="4 14">3-oxoacyl-[acyl-carrier-protein] synthase 2</fullName>
        <ecNumber evidence="3 14">2.3.1.179</ecNumber>
    </recommendedName>
</protein>
<evidence type="ECO:0000256" key="14">
    <source>
        <dbReference type="PIRNR" id="PIRNR000447"/>
    </source>
</evidence>
<keyword evidence="7" id="KW-0276">Fatty acid metabolism</keyword>
<evidence type="ECO:0000313" key="19">
    <source>
        <dbReference type="EMBL" id="GGI69484.1"/>
    </source>
</evidence>
<keyword evidence="9 14" id="KW-0275">Fatty acid biosynthesis</keyword>
<evidence type="ECO:0000256" key="6">
    <source>
        <dbReference type="ARBA" id="ARBA00022679"/>
    </source>
</evidence>
<dbReference type="Pfam" id="PF00109">
    <property type="entry name" value="ketoacyl-synt"/>
    <property type="match status" value="1"/>
</dbReference>
<dbReference type="GO" id="GO:0004315">
    <property type="term" value="F:3-oxoacyl-[acyl-carrier-protein] synthase activity"/>
    <property type="evidence" value="ECO:0007669"/>
    <property type="project" value="UniProtKB-UniRule"/>
</dbReference>
<keyword evidence="10 14" id="KW-0012">Acyltransferase</keyword>
<keyword evidence="8" id="KW-0443">Lipid metabolism</keyword>
<dbReference type="InterPro" id="IPR016039">
    <property type="entry name" value="Thiolase-like"/>
</dbReference>
<dbReference type="SMART" id="SM00825">
    <property type="entry name" value="PKS_KS"/>
    <property type="match status" value="1"/>
</dbReference>
<reference evidence="18" key="4">
    <citation type="submission" date="2023-12" db="EMBL/GenBank/DDBJ databases">
        <authorList>
            <person name="Sun Q."/>
            <person name="Inoue M."/>
        </authorList>
    </citation>
    <scope>NUCLEOTIDE SEQUENCE</scope>
    <source>
        <strain evidence="18">JCM 10664</strain>
    </source>
</reference>
<dbReference type="FunFam" id="3.40.47.10:FF:000018">
    <property type="entry name" value="3-oxoacyl-[acyl-carrier-protein] synthase 2"/>
    <property type="match status" value="1"/>
</dbReference>
<dbReference type="InterPro" id="IPR020841">
    <property type="entry name" value="PKS_Beta-ketoAc_synthase_dom"/>
</dbReference>
<dbReference type="EC" id="2.3.1.179" evidence="3 14"/>
<proteinExistence type="inferred from homology"/>
<reference evidence="19 20" key="1">
    <citation type="journal article" date="2014" name="Int. J. Syst. Evol. Microbiol.">
        <title>Complete genome sequence of Corynebacterium casei LMG S-19264T (=DSM 44701T), isolated from a smear-ripened cheese.</title>
        <authorList>
            <consortium name="US DOE Joint Genome Institute (JGI-PGF)"/>
            <person name="Walter F."/>
            <person name="Albersmeier A."/>
            <person name="Kalinowski J."/>
            <person name="Ruckert C."/>
        </authorList>
    </citation>
    <scope>NUCLEOTIDE SEQUENCE [LARGE SCALE GENOMIC DNA]</scope>
    <source>
        <strain evidence="19 20">CGMCC 4.7206</strain>
    </source>
</reference>
<evidence type="ECO:0000256" key="8">
    <source>
        <dbReference type="ARBA" id="ARBA00023098"/>
    </source>
</evidence>
<evidence type="ECO:0000256" key="1">
    <source>
        <dbReference type="ARBA" id="ARBA00005194"/>
    </source>
</evidence>
<comment type="pathway">
    <text evidence="1 14">Lipid metabolism; fatty acid biosynthesis.</text>
</comment>
<keyword evidence="5 14" id="KW-0444">Lipid biosynthesis</keyword>
<dbReference type="NCBIfam" id="NF005589">
    <property type="entry name" value="PRK07314.1"/>
    <property type="match status" value="1"/>
</dbReference>
<feature type="domain" description="Ketosynthase family 3 (KS3)" evidence="17">
    <location>
        <begin position="1"/>
        <end position="402"/>
    </location>
</feature>
<evidence type="ECO:0000256" key="4">
    <source>
        <dbReference type="ARBA" id="ARBA00014657"/>
    </source>
</evidence>
<keyword evidence="21" id="KW-1185">Reference proteome</keyword>
<evidence type="ECO:0000256" key="11">
    <source>
        <dbReference type="ARBA" id="ARBA00024006"/>
    </source>
</evidence>
<dbReference type="FunFam" id="3.40.47.10:FF:000029">
    <property type="entry name" value="3-oxoacyl-[acyl-carrier-protein] synthase 1"/>
    <property type="match status" value="1"/>
</dbReference>
<feature type="active site" description="For beta-ketoacyl synthase activity" evidence="15">
    <location>
        <position position="155"/>
    </location>
</feature>
<organism evidence="19 20">
    <name type="scientific">Saccharopolyspora thermophila</name>
    <dbReference type="NCBI Taxonomy" id="89367"/>
    <lineage>
        <taxon>Bacteria</taxon>
        <taxon>Bacillati</taxon>
        <taxon>Actinomycetota</taxon>
        <taxon>Actinomycetes</taxon>
        <taxon>Pseudonocardiales</taxon>
        <taxon>Pseudonocardiaceae</taxon>
        <taxon>Saccharopolyspora</taxon>
    </lineage>
</organism>
<comment type="catalytic activity">
    <reaction evidence="12 14">
        <text>(9Z)-hexadecenoyl-[ACP] + malonyl-[ACP] + H(+) = 3-oxo-(11Z)-octadecenoyl-[ACP] + holo-[ACP] + CO2</text>
        <dbReference type="Rhea" id="RHEA:55040"/>
        <dbReference type="Rhea" id="RHEA-COMP:9623"/>
        <dbReference type="Rhea" id="RHEA-COMP:9685"/>
        <dbReference type="Rhea" id="RHEA-COMP:10800"/>
        <dbReference type="Rhea" id="RHEA-COMP:14074"/>
        <dbReference type="ChEBI" id="CHEBI:15378"/>
        <dbReference type="ChEBI" id="CHEBI:16526"/>
        <dbReference type="ChEBI" id="CHEBI:64479"/>
        <dbReference type="ChEBI" id="CHEBI:78449"/>
        <dbReference type="ChEBI" id="CHEBI:83989"/>
        <dbReference type="ChEBI" id="CHEBI:138538"/>
        <dbReference type="EC" id="2.3.1.179"/>
    </reaction>
</comment>
<dbReference type="InterPro" id="IPR018201">
    <property type="entry name" value="Ketoacyl_synth_AS"/>
</dbReference>
<dbReference type="Pfam" id="PF02801">
    <property type="entry name" value="Ketoacyl-synt_C"/>
    <property type="match status" value="1"/>
</dbReference>
<gene>
    <name evidence="18" type="primary">fabF</name>
    <name evidence="18" type="ORF">GCM10009545_13380</name>
    <name evidence="19" type="ORF">GCM10011581_03090</name>
</gene>
<comment type="similarity">
    <text evidence="2 14 16">Belongs to the thiolase-like superfamily. Beta-ketoacyl-ACP synthases family.</text>
</comment>
<evidence type="ECO:0000256" key="9">
    <source>
        <dbReference type="ARBA" id="ARBA00023160"/>
    </source>
</evidence>
<evidence type="ECO:0000256" key="10">
    <source>
        <dbReference type="ARBA" id="ARBA00023315"/>
    </source>
</evidence>
<dbReference type="PROSITE" id="PS52004">
    <property type="entry name" value="KS3_2"/>
    <property type="match status" value="1"/>
</dbReference>
<dbReference type="SUPFAM" id="SSF53901">
    <property type="entry name" value="Thiolase-like"/>
    <property type="match status" value="2"/>
</dbReference>
<dbReference type="NCBIfam" id="TIGR03150">
    <property type="entry name" value="fabF"/>
    <property type="match status" value="1"/>
</dbReference>
<dbReference type="InterPro" id="IPR014030">
    <property type="entry name" value="Ketoacyl_synth_N"/>
</dbReference>
<evidence type="ECO:0000256" key="2">
    <source>
        <dbReference type="ARBA" id="ARBA00008467"/>
    </source>
</evidence>
<comment type="function">
    <text evidence="11 14">Involved in the type II fatty acid elongation cycle. Catalyzes the elongation of a wide range of acyl-ACP by the addition of two carbons from malonyl-ACP to an acyl acceptor. Can efficiently catalyze the conversion of palmitoleoyl-ACP (cis-hexadec-9-enoyl-ACP) to cis-vaccenoyl-ACP (cis-octadec-11-enoyl-ACP), an essential step in the thermal regulation of fatty acid composition.</text>
</comment>
<comment type="caution">
    <text evidence="19">The sequence shown here is derived from an EMBL/GenBank/DDBJ whole genome shotgun (WGS) entry which is preliminary data.</text>
</comment>
<evidence type="ECO:0000259" key="17">
    <source>
        <dbReference type="PROSITE" id="PS52004"/>
    </source>
</evidence>
<evidence type="ECO:0000313" key="21">
    <source>
        <dbReference type="Proteomes" id="UP001500220"/>
    </source>
</evidence>
<reference evidence="19" key="3">
    <citation type="submission" date="2020-09" db="EMBL/GenBank/DDBJ databases">
        <authorList>
            <person name="Sun Q."/>
            <person name="Zhou Y."/>
        </authorList>
    </citation>
    <scope>NUCLEOTIDE SEQUENCE</scope>
    <source>
        <strain evidence="19">CGMCC 4.7206</strain>
    </source>
</reference>
<evidence type="ECO:0000256" key="5">
    <source>
        <dbReference type="ARBA" id="ARBA00022516"/>
    </source>
</evidence>
<evidence type="ECO:0000256" key="16">
    <source>
        <dbReference type="RuleBase" id="RU003694"/>
    </source>
</evidence>
<dbReference type="EMBL" id="BMMT01000001">
    <property type="protein sequence ID" value="GGI69484.1"/>
    <property type="molecule type" value="Genomic_DNA"/>
</dbReference>
<dbReference type="PANTHER" id="PTHR11712:SF336">
    <property type="entry name" value="3-OXOACYL-[ACYL-CARRIER-PROTEIN] SYNTHASE, MITOCHONDRIAL"/>
    <property type="match status" value="1"/>
</dbReference>
<dbReference type="Proteomes" id="UP000597989">
    <property type="component" value="Unassembled WGS sequence"/>
</dbReference>
<accession>A0A917JI91</accession>
<dbReference type="Gene3D" id="3.40.47.10">
    <property type="match status" value="1"/>
</dbReference>
<evidence type="ECO:0000313" key="18">
    <source>
        <dbReference type="EMBL" id="GAA0512666.1"/>
    </source>
</evidence>
<sequence>MTRVVVTGIGLVTPVGIGTDATWDALVGGVSGAGPITTFDASRHDVRIAAEVTGFDPLDFCRRHEARRADRFCQFAQAAAAMALDGAVFADRSEVATVVGSAIGGAATIIDGVRTERPAMVSPFFVPSSIVNMAAGTIARLHGFGGPSAAPATACAAGADAVAHAFRLIRDGYATAAVAGGAEACIVGPLIAGFGNMRALSRRNDDPQRASRPFDAERDGFVMGEGAGMLLLESLAAAEARGAHVFAEIVGCGHTNDAHSPTRPAPDGAPAARAMRLALRDAGLDPSAVDYVNAHGTSTRASDAMETAALKRVFGEHSTRIAVSSTKSTTGHLLGATGGVEAAVCALAIDRGQLPPTINQEMPDPECDLDYVPNKARAADVNVALSNSFAFGGHNTSLVFRRFEG</sequence>
<evidence type="ECO:0000256" key="12">
    <source>
        <dbReference type="ARBA" id="ARBA00047318"/>
    </source>
</evidence>